<name>A0A0E0CTS7_9ORYZ</name>
<keyword evidence="2" id="KW-1185">Reference proteome</keyword>
<protein>
    <submittedName>
        <fullName evidence="1">Uncharacterized protein</fullName>
    </submittedName>
</protein>
<dbReference type="AlphaFoldDB" id="A0A0E0CTS7"/>
<reference evidence="1" key="1">
    <citation type="submission" date="2015-04" db="UniProtKB">
        <authorList>
            <consortium name="EnsemblPlants"/>
        </authorList>
    </citation>
    <scope>IDENTIFICATION</scope>
</reference>
<evidence type="ECO:0000313" key="2">
    <source>
        <dbReference type="Proteomes" id="UP000008021"/>
    </source>
</evidence>
<accession>A0A0E0CTS7</accession>
<evidence type="ECO:0000313" key="1">
    <source>
        <dbReference type="EnsemblPlants" id="OMERI03G00340.1"/>
    </source>
</evidence>
<dbReference type="EnsemblPlants" id="OMERI03G00340.1">
    <property type="protein sequence ID" value="OMERI03G00340.1"/>
    <property type="gene ID" value="OMERI03G00340"/>
</dbReference>
<dbReference type="HOGENOM" id="CLU_172125_0_0_1"/>
<sequence length="112" mass="12518">MADLQLLVVERMGCPEISLHGDNVPTEIDPLPLASPTSRNLHRCLSIEIRQGLTEKSTFMRDIGSSDLPCMTTPIGYLLCLYPVFLSLSKLQGKAIYAMRLIALQNKFLRAR</sequence>
<proteinExistence type="predicted"/>
<reference evidence="1" key="2">
    <citation type="submission" date="2018-05" db="EMBL/GenBank/DDBJ databases">
        <title>OmerRS3 (Oryza meridionalis Reference Sequence Version 3).</title>
        <authorList>
            <person name="Zhang J."/>
            <person name="Kudrna D."/>
            <person name="Lee S."/>
            <person name="Talag J."/>
            <person name="Welchert J."/>
            <person name="Wing R.A."/>
        </authorList>
    </citation>
    <scope>NUCLEOTIDE SEQUENCE [LARGE SCALE GENOMIC DNA]</scope>
    <source>
        <strain evidence="1">cv. OR44</strain>
    </source>
</reference>
<organism evidence="1">
    <name type="scientific">Oryza meridionalis</name>
    <dbReference type="NCBI Taxonomy" id="40149"/>
    <lineage>
        <taxon>Eukaryota</taxon>
        <taxon>Viridiplantae</taxon>
        <taxon>Streptophyta</taxon>
        <taxon>Embryophyta</taxon>
        <taxon>Tracheophyta</taxon>
        <taxon>Spermatophyta</taxon>
        <taxon>Magnoliopsida</taxon>
        <taxon>Liliopsida</taxon>
        <taxon>Poales</taxon>
        <taxon>Poaceae</taxon>
        <taxon>BOP clade</taxon>
        <taxon>Oryzoideae</taxon>
        <taxon>Oryzeae</taxon>
        <taxon>Oryzinae</taxon>
        <taxon>Oryza</taxon>
    </lineage>
</organism>
<dbReference type="Proteomes" id="UP000008021">
    <property type="component" value="Chromosome 3"/>
</dbReference>
<dbReference type="Gramene" id="OMERI03G00340.1">
    <property type="protein sequence ID" value="OMERI03G00340.1"/>
    <property type="gene ID" value="OMERI03G00340"/>
</dbReference>